<dbReference type="InterPro" id="IPR029044">
    <property type="entry name" value="Nucleotide-diphossugar_trans"/>
</dbReference>
<dbReference type="GO" id="GO:0016740">
    <property type="term" value="F:transferase activity"/>
    <property type="evidence" value="ECO:0007669"/>
    <property type="project" value="UniProtKB-KW"/>
</dbReference>
<proteinExistence type="predicted"/>
<dbReference type="PANTHER" id="PTHR43685">
    <property type="entry name" value="GLYCOSYLTRANSFERASE"/>
    <property type="match status" value="1"/>
</dbReference>
<gene>
    <name evidence="2" type="ORF">EYE42_12200</name>
</gene>
<keyword evidence="2" id="KW-0808">Transferase</keyword>
<accession>A0A4Q9FXC8</accession>
<dbReference type="Proteomes" id="UP000293520">
    <property type="component" value="Unassembled WGS sequence"/>
</dbReference>
<dbReference type="PANTHER" id="PTHR43685:SF3">
    <property type="entry name" value="SLR2126 PROTEIN"/>
    <property type="match status" value="1"/>
</dbReference>
<sequence length="393" mass="44269">MSLVASPATAMACGKPRFVIPPRLSYGLRNGEGGACSMLTWSLVIPTYNRRDVLLRALPLALDQTVPPMQVVVVDSSDDWTVTRGAVQALMADRPGIRLDYLQADTASSATQRNQGVEQARGDIVVMIDDDTFLYPDFAERVLAVYAADRRGVVAAVGGRNLPVPPDAQAVSGLARKENGAGTAVSGLRDRVMQYRFGRWVNRHILFQSLHTLFLKYEGERPNAVPMEFAHLDVIPTAFIAGHALSVRRSIALSEPFDRALRFYAALEDLDATYRYGRHGILLGSNEARLHHHEAAGGRIKRRTTTTFQMLNMLVFIKRNADDPARWLPSYRAMLWRRLLGETIKDTLSRRWDLPQARGVLTAMRRWRKVWNTPVADLDRWYPDYQRDIRDKG</sequence>
<dbReference type="InterPro" id="IPR050834">
    <property type="entry name" value="Glycosyltransf_2"/>
</dbReference>
<dbReference type="Gene3D" id="3.90.550.10">
    <property type="entry name" value="Spore Coat Polysaccharide Biosynthesis Protein SpsA, Chain A"/>
    <property type="match status" value="1"/>
</dbReference>
<dbReference type="EMBL" id="SISK01000009">
    <property type="protein sequence ID" value="TBN38648.1"/>
    <property type="molecule type" value="Genomic_DNA"/>
</dbReference>
<dbReference type="SUPFAM" id="SSF53448">
    <property type="entry name" value="Nucleotide-diphospho-sugar transferases"/>
    <property type="match status" value="1"/>
</dbReference>
<protein>
    <submittedName>
        <fullName evidence="2">Glycosyltransferase family 2 protein</fullName>
    </submittedName>
</protein>
<dbReference type="CDD" id="cd00761">
    <property type="entry name" value="Glyco_tranf_GTA_type"/>
    <property type="match status" value="1"/>
</dbReference>
<dbReference type="OrthoDB" id="8404680at2"/>
<dbReference type="AlphaFoldDB" id="A0A4Q9FXC8"/>
<feature type="domain" description="Glycosyltransferase 2-like" evidence="1">
    <location>
        <begin position="42"/>
        <end position="160"/>
    </location>
</feature>
<name>A0A4Q9FXC8_9RHOB</name>
<reference evidence="2 3" key="1">
    <citation type="submission" date="2019-02" db="EMBL/GenBank/DDBJ databases">
        <title>Paracoccus subflavus sp. nov., isolated from marine sediment of the Pacific Ocean.</title>
        <authorList>
            <person name="Zhang G."/>
        </authorList>
    </citation>
    <scope>NUCLEOTIDE SEQUENCE [LARGE SCALE GENOMIC DNA]</scope>
    <source>
        <strain evidence="2 3">GY0581</strain>
    </source>
</reference>
<dbReference type="InterPro" id="IPR001173">
    <property type="entry name" value="Glyco_trans_2-like"/>
</dbReference>
<dbReference type="Pfam" id="PF00535">
    <property type="entry name" value="Glycos_transf_2"/>
    <property type="match status" value="1"/>
</dbReference>
<evidence type="ECO:0000259" key="1">
    <source>
        <dbReference type="Pfam" id="PF00535"/>
    </source>
</evidence>
<organism evidence="2 3">
    <name type="scientific">Paracoccus subflavus</name>
    <dbReference type="NCBI Taxonomy" id="2528244"/>
    <lineage>
        <taxon>Bacteria</taxon>
        <taxon>Pseudomonadati</taxon>
        <taxon>Pseudomonadota</taxon>
        <taxon>Alphaproteobacteria</taxon>
        <taxon>Rhodobacterales</taxon>
        <taxon>Paracoccaceae</taxon>
        <taxon>Paracoccus</taxon>
    </lineage>
</organism>
<evidence type="ECO:0000313" key="2">
    <source>
        <dbReference type="EMBL" id="TBN38648.1"/>
    </source>
</evidence>
<keyword evidence="3" id="KW-1185">Reference proteome</keyword>
<comment type="caution">
    <text evidence="2">The sequence shown here is derived from an EMBL/GenBank/DDBJ whole genome shotgun (WGS) entry which is preliminary data.</text>
</comment>
<evidence type="ECO:0000313" key="3">
    <source>
        <dbReference type="Proteomes" id="UP000293520"/>
    </source>
</evidence>